<feature type="transmembrane region" description="Helical" evidence="6">
    <location>
        <begin position="220"/>
        <end position="242"/>
    </location>
</feature>
<keyword evidence="4 6" id="KW-1133">Transmembrane helix</keyword>
<evidence type="ECO:0000313" key="7">
    <source>
        <dbReference type="EMBL" id="KAA5548137.1"/>
    </source>
</evidence>
<keyword evidence="5 6" id="KW-0472">Membrane</keyword>
<feature type="transmembrane region" description="Helical" evidence="6">
    <location>
        <begin position="53"/>
        <end position="71"/>
    </location>
</feature>
<comment type="caution">
    <text evidence="7">The sequence shown here is derived from an EMBL/GenBank/DDBJ whole genome shotgun (WGS) entry which is preliminary data.</text>
</comment>
<dbReference type="AlphaFoldDB" id="A0A5M6DKQ7"/>
<feature type="transmembrane region" description="Helical" evidence="6">
    <location>
        <begin position="12"/>
        <end position="33"/>
    </location>
</feature>
<comment type="subcellular location">
    <subcellularLocation>
        <location evidence="1">Cell membrane</location>
        <topology evidence="1">Multi-pass membrane protein</topology>
    </subcellularLocation>
</comment>
<keyword evidence="3 6" id="KW-0812">Transmembrane</keyword>
<dbReference type="InterPro" id="IPR022791">
    <property type="entry name" value="L-PG_synthase/AglD"/>
</dbReference>
<feature type="transmembrane region" description="Helical" evidence="6">
    <location>
        <begin position="162"/>
        <end position="182"/>
    </location>
</feature>
<gene>
    <name evidence="7" type="ORF">F0145_05260</name>
</gene>
<dbReference type="EMBL" id="VWSF01000003">
    <property type="protein sequence ID" value="KAA5548137.1"/>
    <property type="molecule type" value="Genomic_DNA"/>
</dbReference>
<dbReference type="RefSeq" id="WP_150087273.1">
    <property type="nucleotide sequence ID" value="NZ_VWSF01000003.1"/>
</dbReference>
<name>A0A5M6DKQ7_9BACT</name>
<evidence type="ECO:0000256" key="1">
    <source>
        <dbReference type="ARBA" id="ARBA00004651"/>
    </source>
</evidence>
<dbReference type="Pfam" id="PF03706">
    <property type="entry name" value="LPG_synthase_TM"/>
    <property type="match status" value="1"/>
</dbReference>
<protein>
    <submittedName>
        <fullName evidence="7">Flippase-like domain-containing protein</fullName>
    </submittedName>
</protein>
<sequence length="345" mass="38980">MGSRKKNISDLSWLLLKLFILAGTFYYLYQTIIGEGQKPETWFLELLRTLQKGRGAFIFLALGLITLNWGLEARKWQKLAAKVEPLTFWQAYRSVLVGICLGFITPNRMGDYAGRIMELQSRQRLEALGAIFLGRFCQLIITVATGSVGIFYFLASFLNPGFGILAGVATTLLLINGGIFLLLFRPGILLTAAAAIPILNRFMQYVNIIDTYTVAEIRHLLWLSFWRYGVFLGQFMLLLYAFGVKVPWYQMALGISGTFLLKSVVPSVSALADLGMRELSAIYFFSLLGQSSFLVMSASLSLWFINIGIPSLVGLLFIWRLKWKIKTKKKKSKINSLVLQEEEQY</sequence>
<dbReference type="Proteomes" id="UP000323426">
    <property type="component" value="Unassembled WGS sequence"/>
</dbReference>
<feature type="transmembrane region" description="Helical" evidence="6">
    <location>
        <begin position="302"/>
        <end position="321"/>
    </location>
</feature>
<feature type="transmembrane region" description="Helical" evidence="6">
    <location>
        <begin position="129"/>
        <end position="155"/>
    </location>
</feature>
<evidence type="ECO:0000256" key="4">
    <source>
        <dbReference type="ARBA" id="ARBA00022989"/>
    </source>
</evidence>
<proteinExistence type="predicted"/>
<evidence type="ECO:0000313" key="8">
    <source>
        <dbReference type="Proteomes" id="UP000323426"/>
    </source>
</evidence>
<reference evidence="7 8" key="1">
    <citation type="submission" date="2019-09" db="EMBL/GenBank/DDBJ databases">
        <title>Genome sequence and assembly of Adhaeribacter sp.</title>
        <authorList>
            <person name="Chhetri G."/>
        </authorList>
    </citation>
    <scope>NUCLEOTIDE SEQUENCE [LARGE SCALE GENOMIC DNA]</scope>
    <source>
        <strain evidence="7 8">DK36</strain>
    </source>
</reference>
<dbReference type="GO" id="GO:0005886">
    <property type="term" value="C:plasma membrane"/>
    <property type="evidence" value="ECO:0007669"/>
    <property type="project" value="UniProtKB-SubCell"/>
</dbReference>
<evidence type="ECO:0000256" key="3">
    <source>
        <dbReference type="ARBA" id="ARBA00022692"/>
    </source>
</evidence>
<keyword evidence="8" id="KW-1185">Reference proteome</keyword>
<evidence type="ECO:0000256" key="5">
    <source>
        <dbReference type="ARBA" id="ARBA00023136"/>
    </source>
</evidence>
<feature type="transmembrane region" description="Helical" evidence="6">
    <location>
        <begin position="91"/>
        <end position="109"/>
    </location>
</feature>
<accession>A0A5M6DKQ7</accession>
<organism evidence="7 8">
    <name type="scientific">Adhaeribacter rhizoryzae</name>
    <dbReference type="NCBI Taxonomy" id="2607907"/>
    <lineage>
        <taxon>Bacteria</taxon>
        <taxon>Pseudomonadati</taxon>
        <taxon>Bacteroidota</taxon>
        <taxon>Cytophagia</taxon>
        <taxon>Cytophagales</taxon>
        <taxon>Hymenobacteraceae</taxon>
        <taxon>Adhaeribacter</taxon>
    </lineage>
</organism>
<keyword evidence="2" id="KW-1003">Cell membrane</keyword>
<evidence type="ECO:0000256" key="6">
    <source>
        <dbReference type="SAM" id="Phobius"/>
    </source>
</evidence>
<feature type="transmembrane region" description="Helical" evidence="6">
    <location>
        <begin position="188"/>
        <end position="208"/>
    </location>
</feature>
<evidence type="ECO:0000256" key="2">
    <source>
        <dbReference type="ARBA" id="ARBA00022475"/>
    </source>
</evidence>